<keyword evidence="3" id="KW-1185">Reference proteome</keyword>
<reference evidence="2" key="1">
    <citation type="submission" date="2019-06" db="EMBL/GenBank/DDBJ databases">
        <authorList>
            <consortium name="Wellcome Sanger Institute Data Sharing"/>
        </authorList>
    </citation>
    <scope>NUCLEOTIDE SEQUENCE [LARGE SCALE GENOMIC DNA]</scope>
</reference>
<sequence length="152" mass="17267">MCHPPPQSLYISIALSFLLLYSLSLSLTHLVQADVHPSGVWVCSRFLLLKGSFSFHCHQSQVFMDLRNQSPGYRNRTRSFPLQYKDGNFSLVLMKVDGSDAGLFECHIIPEGFQQNVRLNVTTEVCFWGALLKMYLVNELLILTVCKNVVIN</sequence>
<organism evidence="2 3">
    <name type="scientific">Sphaeramia orbicularis</name>
    <name type="common">orbiculate cardinalfish</name>
    <dbReference type="NCBI Taxonomy" id="375764"/>
    <lineage>
        <taxon>Eukaryota</taxon>
        <taxon>Metazoa</taxon>
        <taxon>Chordata</taxon>
        <taxon>Craniata</taxon>
        <taxon>Vertebrata</taxon>
        <taxon>Euteleostomi</taxon>
        <taxon>Actinopterygii</taxon>
        <taxon>Neopterygii</taxon>
        <taxon>Teleostei</taxon>
        <taxon>Neoteleostei</taxon>
        <taxon>Acanthomorphata</taxon>
        <taxon>Gobiaria</taxon>
        <taxon>Kurtiformes</taxon>
        <taxon>Apogonoidei</taxon>
        <taxon>Apogonidae</taxon>
        <taxon>Apogoninae</taxon>
        <taxon>Sphaeramia</taxon>
    </lineage>
</organism>
<protein>
    <recommendedName>
        <fullName evidence="4">Immunoglobulin V-set domain-containing protein</fullName>
    </recommendedName>
</protein>
<dbReference type="InterPro" id="IPR036179">
    <property type="entry name" value="Ig-like_dom_sf"/>
</dbReference>
<evidence type="ECO:0000256" key="1">
    <source>
        <dbReference type="SAM" id="SignalP"/>
    </source>
</evidence>
<feature type="chain" id="PRO_5025434856" description="Immunoglobulin V-set domain-containing protein" evidence="1">
    <location>
        <begin position="34"/>
        <end position="152"/>
    </location>
</feature>
<reference evidence="2" key="3">
    <citation type="submission" date="2025-09" db="UniProtKB">
        <authorList>
            <consortium name="Ensembl"/>
        </authorList>
    </citation>
    <scope>IDENTIFICATION</scope>
</reference>
<evidence type="ECO:0000313" key="2">
    <source>
        <dbReference type="Ensembl" id="ENSSORP00005013863.1"/>
    </source>
</evidence>
<dbReference type="InParanoid" id="A0A672ZBI8"/>
<dbReference type="Gene3D" id="2.60.40.10">
    <property type="entry name" value="Immunoglobulins"/>
    <property type="match status" value="1"/>
</dbReference>
<evidence type="ECO:0008006" key="4">
    <source>
        <dbReference type="Google" id="ProtNLM"/>
    </source>
</evidence>
<keyword evidence="1" id="KW-0732">Signal</keyword>
<name>A0A672ZBI8_9TELE</name>
<evidence type="ECO:0000313" key="3">
    <source>
        <dbReference type="Proteomes" id="UP000472271"/>
    </source>
</evidence>
<dbReference type="Ensembl" id="ENSSORT00005014279.1">
    <property type="protein sequence ID" value="ENSSORP00005013863.1"/>
    <property type="gene ID" value="ENSSORG00005007109.1"/>
</dbReference>
<reference evidence="2" key="2">
    <citation type="submission" date="2025-08" db="UniProtKB">
        <authorList>
            <consortium name="Ensembl"/>
        </authorList>
    </citation>
    <scope>IDENTIFICATION</scope>
</reference>
<dbReference type="InterPro" id="IPR013783">
    <property type="entry name" value="Ig-like_fold"/>
</dbReference>
<dbReference type="SUPFAM" id="SSF48726">
    <property type="entry name" value="Immunoglobulin"/>
    <property type="match status" value="1"/>
</dbReference>
<feature type="signal peptide" evidence="1">
    <location>
        <begin position="1"/>
        <end position="33"/>
    </location>
</feature>
<dbReference type="Proteomes" id="UP000472271">
    <property type="component" value="Chromosome 2"/>
</dbReference>
<proteinExistence type="predicted"/>
<dbReference type="AlphaFoldDB" id="A0A672ZBI8"/>
<accession>A0A672ZBI8</accession>